<evidence type="ECO:0000313" key="1">
    <source>
        <dbReference type="EMBL" id="KAI2384484.1"/>
    </source>
</evidence>
<protein>
    <submittedName>
        <fullName evidence="1">U3 snoRNP protein</fullName>
    </submittedName>
</protein>
<reference evidence="1" key="1">
    <citation type="journal article" date="2022" name="bioRxiv">
        <title>Population genetic analysis of Ophidiomyces ophidiicola, the causative agent of snake fungal disease, indicates recent introductions to the USA.</title>
        <authorList>
            <person name="Ladner J.T."/>
            <person name="Palmer J.M."/>
            <person name="Ettinger C.L."/>
            <person name="Stajich J.E."/>
            <person name="Farrell T.M."/>
            <person name="Glorioso B.M."/>
            <person name="Lawson B."/>
            <person name="Price S.J."/>
            <person name="Stengle A.G."/>
            <person name="Grear D.A."/>
            <person name="Lorch J.M."/>
        </authorList>
    </citation>
    <scope>NUCLEOTIDE SEQUENCE</scope>
    <source>
        <strain evidence="1">NWHC 24266-5</strain>
    </source>
</reference>
<name>A0ACB8UT32_9EURO</name>
<comment type="caution">
    <text evidence="1">The sequence shown here is derived from an EMBL/GenBank/DDBJ whole genome shotgun (WGS) entry which is preliminary data.</text>
</comment>
<dbReference type="EMBL" id="JALBCA010000072">
    <property type="protein sequence ID" value="KAI2384484.1"/>
    <property type="molecule type" value="Genomic_DNA"/>
</dbReference>
<gene>
    <name evidence="1" type="primary">UTP20</name>
    <name evidence="1" type="ORF">LOY88_004642</name>
</gene>
<proteinExistence type="predicted"/>
<accession>A0ACB8UT32</accession>
<sequence>MVAAHSARDKPPRLRKGGTETTKSHRFEPFSQRIAKLKIDPVHRVRRNSFSEENGDELHSHFRTSLEHWMELNLSEVFTEFSQRVGRLCESLPQVLYHQDAIMNLLVEYIGRKEELGMEPLLSLLAQFARDLGSKFEKHFGTAVQLVASVAATHSSVEVIEWSFTCLAWIFKFLSRLLVPDLRQLLRIMSPYLGKQPQKHFVARFAAESVSFLIRKAATIYYKNKIPLERAVAFIFEDLSTTDSKRQTGMYQQGLMNMFADAIKGVKGGIHSCGADILQCLIDATSLNDGLQCILAEAVLSGVLVNLVHHSTADTFSPVLDVVCRCIEASSISVGSISRFRTNTRLIFLCVVTRKGSRVQDWKRVHSVLLMLLKQTENLDYSALSIEQLLGATAVAIQTSPMDELLPYMRQTMETMISSQISQYFLPFCLFFSTLGSERFHSVVLLYFQRFILSFWQDYEAGLCLTLPRIYGLNCINSQPNRLGYVTCPTGWKDVIVRRFSIGEPTNTDVLYLNAYTTLQDAISLSCSPSITPQVLQNLHRLVTSAASPQTVQEADLDLFACGSGFLAYVKLATQANDLDANAWDIIALRGPEFAHVPVFLEATLAYTTASDKPPTFSEEGIEPFASSLLSVLVGPSHELRLLSLKIIHALLCWLNIETDLVLLAIEIENSDLTLQTARELSLQVRRLAGAYKETSKIKWLDRLIPSFCFGLLSKKLASLWDDACEAIKLICSTPTGERLVTELAMSWLLPDSTDLSCNEDSHIDAATDEHNLTSEFECFNVLNVEKSLSSSFNTARNSESLLKNNFKETHSSRARRPAYARSQALRVLTAVPHVAEKKSRQLVPLFLAWASKDDDSHFEPSNMKAESRDRWDLRDKKAMLALFGNFTNPRVLYKSSDVHDTLANLLSNGDPEIQKLAMKAIFTWKFPAVQPYEQNLLNLLDDARFRDELAVFVHVNTEDSIIESEHREDLFFYLLRLLYGKMVTRSGLRGSQGGGQEGRRKAILRTVSQLLENDFGRFVGLAFGPLEHVSVLADLPEPEDAFSQEIIGLKRQLGLLKMIETMYSTLKSKMRPFVDRTMNIILYCLVRSCRQLHKLQQQGNLDPNQNNQISLIRNIRQLGTKCLDLVFSISADVDWTPYLPIMLAETIQPRLSNFAVETAQSVSGLLQLFGTWASHTMSALYLANSDIVPSIVDILGIASARDEVKLFVFEVVLNGLVNAATSTESTPDGGTKIQPEHLTDLIRSRIFIPNVEHMLSRIDSLLRTQSSRRLTMAAVDTLSKLAQFVQSSAEVSKLIGTSIYLLRQPPDRVPPKTKGGILRVLQHFLSMFDPQGNEDLNQQIFETLSSMFDYFKDNPNREVLSSVFVLFSTLNTNLSDVSRLITDLNALSCKKLDEVDFERRLSAFHCINEEKYLSFSSREWRPLLYNLIYHIKDEEELAIRTSASLGLRRFVHSAILKMETEDTGEFSELLDTVLLPSLKDGMKQRAETVRAEIIAVFGYLIEQYPNHPGLCDLVGLLANGDEEASFFNNILHIQQHRRQRALRRLGAEVASGKVSATNISAIFFPLIEHYVFNQAEDENAHNLAAEAISTIGILGGGLEWSQFRAIFRRFKGYLHSKPGMEKSIIRLLGQFTDTLNRACDSSSTQEMSLDCSDVLRSRLSRSLPTRAQIESELRTHFISFLSTFIHHKEESEVSLRLPAAVTAVKLLKLISDEERALLLPPILLDISNILKSKSQDSRDVARKTLADIALILGPSYFGYILKELRSTLTKGYQLHVLSFTVHSILLATTEEFKPGALDQDLPTLASVILDDIFGTVGQEKEAEEYVSKMKEVKARKSYDSIELLAKNASVGHVYSLIQPIQRLLEEKLTSNIVKKVDDLLRRIGAGLLRNPGVECRDFLVFCYQVVKESYRVADAPQADTKQPKDRFIVKMIAFNKSGTGRSTSSYLYKLARFSFDVLRSVLNKYSTLCTAENMGGFLPLIGDSLVQGYEEVKISAIRLLSTIIKLPLEEIDRNSDVYLVEALKLVKEAPNTNTEGAQAAIKLIASILRERQMVKLKDSYLAYLIKRVSSDIEEPDRQGVTFNFIRAVMARKLVVPEMYELVDKVAVMMVTNQTRSARDLARGVYVHFLIEYPQTKNRWAKQLGYLAKNLDYRHKEGRQSVMEAVHLLLSKTAGELAQTIVGTFFIPIVMVMANDESFECREMAGILLKDIYRRSESEQLQSFTSTLRMWLEQPENLPLTSIGLQAMRIFFEADLAEKESEVQFVVHLLPQLMDTPLENRNSEEWETLYFSLQLFIKLAKLFPSITFSPACELIWSKTRQSLFFPHSWIKSCAANLVGMWLADLAKANITNGYGSLPLIGLSGMALDDTSMLDITRGSIFCLQSPAVTEELATQSVRNLVFLGRCFAQNNFVLPTLGSWGSTNMNNGEGDSASETDDETTVHRGEKKAIQYLFERTTRVLRREPLSTKADGLVAKGACMKLLAALCTHLEVSQILPSLQKILLPLLHLTDPSIPESSDEKFQITHKSLVTSSQEILDLLQKKLGTTVFVTELSRAQEGVKSRRDERRVKRRIDAVADPEKFGREKKRRNERKKDKRKDKGLSFRDQRRGW</sequence>
<organism evidence="1">
    <name type="scientific">Ophidiomyces ophidiicola</name>
    <dbReference type="NCBI Taxonomy" id="1387563"/>
    <lineage>
        <taxon>Eukaryota</taxon>
        <taxon>Fungi</taxon>
        <taxon>Dikarya</taxon>
        <taxon>Ascomycota</taxon>
        <taxon>Pezizomycotina</taxon>
        <taxon>Eurotiomycetes</taxon>
        <taxon>Eurotiomycetidae</taxon>
        <taxon>Onygenales</taxon>
        <taxon>Onygenaceae</taxon>
        <taxon>Ophidiomyces</taxon>
    </lineage>
</organism>